<comment type="caution">
    <text evidence="1">The sequence shown here is derived from an EMBL/GenBank/DDBJ whole genome shotgun (WGS) entry which is preliminary data.</text>
</comment>
<sequence length="70" mass="8051">MPCTVAKVLEIIASEGPATQSDIRNKTSIPPRTVKYAIKSLRERGMIKEIPDWKDMRKKIYVVQRHRVTA</sequence>
<reference evidence="1" key="1">
    <citation type="journal article" date="2020" name="mSystems">
        <title>Genome- and Community-Level Interaction Insights into Carbon Utilization and Element Cycling Functions of Hydrothermarchaeota in Hydrothermal Sediment.</title>
        <authorList>
            <person name="Zhou Z."/>
            <person name="Liu Y."/>
            <person name="Xu W."/>
            <person name="Pan J."/>
            <person name="Luo Z.H."/>
            <person name="Li M."/>
        </authorList>
    </citation>
    <scope>NUCLEOTIDE SEQUENCE [LARGE SCALE GENOMIC DNA]</scope>
    <source>
        <strain evidence="1">SpSt-1038</strain>
    </source>
</reference>
<accession>A0A7J3V022</accession>
<evidence type="ECO:0000313" key="1">
    <source>
        <dbReference type="EMBL" id="HHI49003.1"/>
    </source>
</evidence>
<dbReference type="Pfam" id="PF13412">
    <property type="entry name" value="HTH_24"/>
    <property type="match status" value="1"/>
</dbReference>
<dbReference type="InterPro" id="IPR036390">
    <property type="entry name" value="WH_DNA-bd_sf"/>
</dbReference>
<proteinExistence type="predicted"/>
<organism evidence="1">
    <name type="scientific">Candidatus Methanosuratincola petrocarbonis</name>
    <name type="common">ex Vanwonterghem et al. 2016</name>
    <dbReference type="NCBI Taxonomy" id="1867261"/>
    <lineage>
        <taxon>Archaea</taxon>
        <taxon>Thermoproteota</taxon>
        <taxon>Methanosuratincolia</taxon>
        <taxon>Candidatus Methanomethylicales</taxon>
        <taxon>Candidatus Methanomethylicaceae</taxon>
        <taxon>Candidatus Methanosuratincola (ex Vanwonterghem et al. 2016)</taxon>
    </lineage>
</organism>
<dbReference type="InterPro" id="IPR036388">
    <property type="entry name" value="WH-like_DNA-bd_sf"/>
</dbReference>
<dbReference type="EMBL" id="DRVT01000028">
    <property type="protein sequence ID" value="HHI49003.1"/>
    <property type="molecule type" value="Genomic_DNA"/>
</dbReference>
<gene>
    <name evidence="1" type="ORF">ENL91_02405</name>
</gene>
<dbReference type="SUPFAM" id="SSF46785">
    <property type="entry name" value="Winged helix' DNA-binding domain"/>
    <property type="match status" value="1"/>
</dbReference>
<protein>
    <submittedName>
        <fullName evidence="1">MarR family transcriptional regulator</fullName>
    </submittedName>
</protein>
<dbReference type="Gene3D" id="1.10.10.10">
    <property type="entry name" value="Winged helix-like DNA-binding domain superfamily/Winged helix DNA-binding domain"/>
    <property type="match status" value="1"/>
</dbReference>
<dbReference type="AlphaFoldDB" id="A0A7J3V022"/>
<name>A0A7J3V022_9CREN</name>